<reference evidence="14 15" key="2">
    <citation type="submission" date="2014-12" db="EMBL/GenBank/DDBJ databases">
        <authorList>
            <person name="Jaenicke S."/>
        </authorList>
    </citation>
    <scope>NUCLEOTIDE SEQUENCE [LARGE SCALE GENOMIC DNA]</scope>
</reference>
<dbReference type="UniPathway" id="UPA00034">
    <property type="reaction ID" value="UER00027"/>
</dbReference>
<organism evidence="10 13">
    <name type="scientific">Helicobacter ailurogastricus</name>
    <dbReference type="NCBI Taxonomy" id="1578720"/>
    <lineage>
        <taxon>Bacteria</taxon>
        <taxon>Pseudomonadati</taxon>
        <taxon>Campylobacterota</taxon>
        <taxon>Epsilonproteobacteria</taxon>
        <taxon>Campylobacterales</taxon>
        <taxon>Helicobacteraceae</taxon>
        <taxon>Helicobacter</taxon>
    </lineage>
</organism>
<evidence type="ECO:0000313" key="12">
    <source>
        <dbReference type="EMBL" id="CRF44388.1"/>
    </source>
</evidence>
<comment type="function">
    <text evidence="5">Specifically catalyzes the decarboxylation of meso-diaminopimelate (meso-DAP) to L-lysine.</text>
</comment>
<sequence length="641" mass="70920">MLDPAQIATLAHKTPFYLYDLDGVKNGFLEFKEVFKGQKSLICYALKANSNLALLEVLAKAGAGADCVSIYEVRRALLAGIAPYKVIFSGVGKLENEIVEALEKGILFLNVESFEELRLIEQIAKEQNTKARISVRVNPNIDPATHPYISTGLWENKFGVEEKEAVQIFMFAKQSAFLEPIALQFHIGSQLLQLSPLKQAFEKMAALARFLLASGVELKFFDVGGGLGVAYQDAQQPISLKDYAKAIFKATKGLDLTLVCEPGRRIVADHGVLITKVQYTKSNAYKNFAIVDVGMNDFMRPALYQATHPVHLLTPKDTAPVAYDLVGPICESADCFVKGVSLPKLERGDLLVFEKVGAYGASMASHYNSRPNLLELGFEGGEIRTLREREDFFDLIEHEMGHLKGEGIASKRAQIDQIDQTLSKLLNARFALSAQIAKDKHEAGLSVYNPIREAEIFAKVGGQLESVYTEILGVSRGLVRPEKVGVATHANTARRLLGQRFSLKLYNPLTLFESILLKNVDYGLLEVRGSSAHAQGLETLVEHVSQQRLEVAHSFKIGEVWCLLIGRFGFLAQTSPTRRAWWFAPTKVQEVRALLNSCKDPYFLAIPPGCLLEANIDLELPAHLQPLMLGTYSHTRRTCGV</sequence>
<dbReference type="PROSITE" id="PS00878">
    <property type="entry name" value="ODR_DC_2_1"/>
    <property type="match status" value="1"/>
</dbReference>
<evidence type="ECO:0000256" key="7">
    <source>
        <dbReference type="PIRSR" id="PIRSR600183-50"/>
    </source>
</evidence>
<dbReference type="InterPro" id="IPR036979">
    <property type="entry name" value="CM_dom_sf"/>
</dbReference>
<dbReference type="HAMAP" id="MF_02120">
    <property type="entry name" value="LysA"/>
    <property type="match status" value="1"/>
</dbReference>
<dbReference type="InterPro" id="IPR002986">
    <property type="entry name" value="DAP_deCOOHase_LysA"/>
</dbReference>
<dbReference type="Proteomes" id="UP000041394">
    <property type="component" value="Unassembled WGS sequence"/>
</dbReference>
<dbReference type="STRING" id="1578720.HAL011_06830"/>
<dbReference type="EMBL" id="CDMH01000047">
    <property type="protein sequence ID" value="CRF42820.1"/>
    <property type="molecule type" value="Genomic_DNA"/>
</dbReference>
<dbReference type="InterPro" id="IPR009006">
    <property type="entry name" value="Ala_racemase/Decarboxylase_C"/>
</dbReference>
<evidence type="ECO:0000313" key="10">
    <source>
        <dbReference type="EMBL" id="CRF40912.1"/>
    </source>
</evidence>
<dbReference type="EMBL" id="CDMN01000037">
    <property type="protein sequence ID" value="CRF44388.1"/>
    <property type="molecule type" value="Genomic_DNA"/>
</dbReference>
<dbReference type="SUPFAM" id="SSF51419">
    <property type="entry name" value="PLP-binding barrel"/>
    <property type="match status" value="1"/>
</dbReference>
<feature type="binding site" evidence="5">
    <location>
        <begin position="261"/>
        <end position="264"/>
    </location>
    <ligand>
        <name>pyridoxal 5'-phosphate</name>
        <dbReference type="ChEBI" id="CHEBI:597326"/>
    </ligand>
</feature>
<keyword evidence="3 5" id="KW-0663">Pyridoxal phosphate</keyword>
<accession>A0A0K2X3U2</accession>
<comment type="subunit">
    <text evidence="5">Homodimer.</text>
</comment>
<name>A0A0K2X3U2_9HELI</name>
<dbReference type="Gene3D" id="2.40.37.10">
    <property type="entry name" value="Lyase, Ornithine Decarboxylase, Chain A, domain 1"/>
    <property type="match status" value="1"/>
</dbReference>
<keyword evidence="4 5" id="KW-0456">Lyase</keyword>
<feature type="binding site" evidence="5">
    <location>
        <position position="331"/>
    </location>
    <ligand>
        <name>substrate</name>
    </ligand>
</feature>
<dbReference type="PRINTS" id="PR01179">
    <property type="entry name" value="ODADCRBXLASE"/>
</dbReference>
<evidence type="ECO:0000256" key="8">
    <source>
        <dbReference type="RuleBase" id="RU003738"/>
    </source>
</evidence>
<gene>
    <name evidence="5" type="primary">lysA</name>
    <name evidence="10" type="ORF">HAL011_06830</name>
    <name evidence="11" type="ORF">HAL013_10300</name>
    <name evidence="12" type="ORF">HAL09_09700</name>
</gene>
<dbReference type="GO" id="GO:0004106">
    <property type="term" value="F:chorismate mutase activity"/>
    <property type="evidence" value="ECO:0007669"/>
    <property type="project" value="InterPro"/>
</dbReference>
<feature type="binding site" evidence="5">
    <location>
        <position position="226"/>
    </location>
    <ligand>
        <name>pyridoxal 5'-phosphate</name>
        <dbReference type="ChEBI" id="CHEBI:597326"/>
    </ligand>
</feature>
<dbReference type="GO" id="GO:0008836">
    <property type="term" value="F:diaminopimelate decarboxylase activity"/>
    <property type="evidence" value="ECO:0007669"/>
    <property type="project" value="UniProtKB-UniRule"/>
</dbReference>
<keyword evidence="5 8" id="KW-0457">Lysine biosynthesis</keyword>
<evidence type="ECO:0000313" key="14">
    <source>
        <dbReference type="Proteomes" id="UP000041394"/>
    </source>
</evidence>
<feature type="binding site" evidence="5">
    <location>
        <position position="304"/>
    </location>
    <ligand>
        <name>substrate</name>
    </ligand>
</feature>
<dbReference type="InterPro" id="IPR022653">
    <property type="entry name" value="De-COase2_pyr-phos_BS"/>
</dbReference>
<dbReference type="Pfam" id="PF00278">
    <property type="entry name" value="Orn_DAP_Arg_deC"/>
    <property type="match status" value="1"/>
</dbReference>
<comment type="similarity">
    <text evidence="5">Belongs to the Orn/Lys/Arg decarboxylase class-II family. LysA subfamily.</text>
</comment>
<keyword evidence="13" id="KW-1185">Reference proteome</keyword>
<dbReference type="Proteomes" id="UP000038622">
    <property type="component" value="Unassembled WGS sequence"/>
</dbReference>
<reference evidence="13" key="3">
    <citation type="submission" date="2014-12" db="EMBL/GenBank/DDBJ databases">
        <authorList>
            <person name="Smet A."/>
        </authorList>
    </citation>
    <scope>NUCLEOTIDE SEQUENCE [LARGE SCALE GENOMIC DNA]</scope>
</reference>
<dbReference type="OrthoDB" id="9802241at2"/>
<feature type="binding site" evidence="5">
    <location>
        <position position="359"/>
    </location>
    <ligand>
        <name>substrate</name>
    </ligand>
</feature>
<evidence type="ECO:0000256" key="3">
    <source>
        <dbReference type="ARBA" id="ARBA00022898"/>
    </source>
</evidence>
<proteinExistence type="inferred from homology"/>
<evidence type="ECO:0000313" key="11">
    <source>
        <dbReference type="EMBL" id="CRF42820.1"/>
    </source>
</evidence>
<dbReference type="SMART" id="SM00830">
    <property type="entry name" value="CM_2"/>
    <property type="match status" value="1"/>
</dbReference>
<dbReference type="FunFam" id="3.20.20.10:FF:000003">
    <property type="entry name" value="Diaminopimelate decarboxylase"/>
    <property type="match status" value="1"/>
</dbReference>
<dbReference type="SUPFAM" id="SSF48600">
    <property type="entry name" value="Chorismate mutase II"/>
    <property type="match status" value="1"/>
</dbReference>
<feature type="domain" description="Chorismate mutase" evidence="9">
    <location>
        <begin position="402"/>
        <end position="483"/>
    </location>
</feature>
<feature type="binding site" evidence="5">
    <location>
        <position position="300"/>
    </location>
    <ligand>
        <name>substrate</name>
    </ligand>
</feature>
<dbReference type="Gene3D" id="3.20.20.10">
    <property type="entry name" value="Alanine racemase"/>
    <property type="match status" value="1"/>
</dbReference>
<feature type="modified residue" description="N6-(pyridoxal phosphate)lysine" evidence="5 7">
    <location>
        <position position="47"/>
    </location>
</feature>
<keyword evidence="5" id="KW-0028">Amino-acid biosynthesis</keyword>
<dbReference type="InterPro" id="IPR022644">
    <property type="entry name" value="De-COase2_N"/>
</dbReference>
<comment type="catalytic activity">
    <reaction evidence="5 8">
        <text>meso-2,6-diaminopimelate + H(+) = L-lysine + CO2</text>
        <dbReference type="Rhea" id="RHEA:15101"/>
        <dbReference type="ChEBI" id="CHEBI:15378"/>
        <dbReference type="ChEBI" id="CHEBI:16526"/>
        <dbReference type="ChEBI" id="CHEBI:32551"/>
        <dbReference type="ChEBI" id="CHEBI:57791"/>
        <dbReference type="EC" id="4.1.1.20"/>
    </reaction>
</comment>
<comment type="pathway">
    <text evidence="5 8">Amino-acid biosynthesis; L-lysine biosynthesis via DAP pathway; L-lysine from DL-2,6-diaminopimelate: step 1/1.</text>
</comment>
<dbReference type="PANTHER" id="PTHR43727:SF2">
    <property type="entry name" value="GROUP IV DECARBOXYLASE"/>
    <property type="match status" value="1"/>
</dbReference>
<dbReference type="GO" id="GO:0030170">
    <property type="term" value="F:pyridoxal phosphate binding"/>
    <property type="evidence" value="ECO:0007669"/>
    <property type="project" value="UniProtKB-UniRule"/>
</dbReference>
<dbReference type="InterPro" id="IPR002701">
    <property type="entry name" value="CM_II_prokaryot"/>
</dbReference>
<evidence type="ECO:0000256" key="5">
    <source>
        <dbReference type="HAMAP-Rule" id="MF_02120"/>
    </source>
</evidence>
<dbReference type="SUPFAM" id="SSF50621">
    <property type="entry name" value="Alanine racemase C-terminal domain-like"/>
    <property type="match status" value="1"/>
</dbReference>
<comment type="cofactor">
    <cofactor evidence="1 5 7 8">
        <name>pyridoxal 5'-phosphate</name>
        <dbReference type="ChEBI" id="CHEBI:597326"/>
    </cofactor>
</comment>
<evidence type="ECO:0000256" key="2">
    <source>
        <dbReference type="ARBA" id="ARBA00022793"/>
    </source>
</evidence>
<dbReference type="InterPro" id="IPR036263">
    <property type="entry name" value="Chorismate_II_sf"/>
</dbReference>
<feature type="active site" description="Proton donor" evidence="7">
    <location>
        <position position="330"/>
    </location>
</feature>
<keyword evidence="2 5" id="KW-0210">Decarboxylase</keyword>
<dbReference type="PANTHER" id="PTHR43727">
    <property type="entry name" value="DIAMINOPIMELATE DECARBOXYLASE"/>
    <property type="match status" value="1"/>
</dbReference>
<evidence type="ECO:0000313" key="15">
    <source>
        <dbReference type="Proteomes" id="UP000045175"/>
    </source>
</evidence>
<dbReference type="NCBIfam" id="TIGR01048">
    <property type="entry name" value="lysA"/>
    <property type="match status" value="1"/>
</dbReference>
<dbReference type="EC" id="4.1.1.20" evidence="5 6"/>
<dbReference type="InterPro" id="IPR000183">
    <property type="entry name" value="Orn/DAP/Arg_de-COase"/>
</dbReference>
<reference evidence="10" key="1">
    <citation type="submission" date="2014-12" db="EMBL/GenBank/DDBJ databases">
        <title>Whole genome sequences of four Staphylococcus schleiferi canine isolates.</title>
        <authorList>
            <person name="Misic A.M."/>
            <person name="Cain C."/>
            <person name="Morris D.O."/>
            <person name="Rankin S."/>
            <person name="Beiting D."/>
        </authorList>
    </citation>
    <scope>NUCLEOTIDE SEQUENCE</scope>
    <source>
        <strain evidence="10">ASB11</strain>
        <strain evidence="11">ASB13</strain>
        <strain evidence="12">ASB9</strain>
    </source>
</reference>
<evidence type="ECO:0000313" key="13">
    <source>
        <dbReference type="Proteomes" id="UP000038622"/>
    </source>
</evidence>
<feature type="binding site" evidence="5">
    <location>
        <position position="264"/>
    </location>
    <ligand>
        <name>substrate</name>
    </ligand>
</feature>
<dbReference type="AlphaFoldDB" id="A0A0K2X3U2"/>
<dbReference type="Pfam" id="PF01817">
    <property type="entry name" value="CM_2"/>
    <property type="match status" value="1"/>
</dbReference>
<evidence type="ECO:0000256" key="1">
    <source>
        <dbReference type="ARBA" id="ARBA00001933"/>
    </source>
</evidence>
<evidence type="ECO:0000259" key="9">
    <source>
        <dbReference type="PROSITE" id="PS51168"/>
    </source>
</evidence>
<dbReference type="GO" id="GO:0046417">
    <property type="term" value="P:chorismate metabolic process"/>
    <property type="evidence" value="ECO:0007669"/>
    <property type="project" value="InterPro"/>
</dbReference>
<dbReference type="EMBL" id="CDML01000019">
    <property type="protein sequence ID" value="CRF40912.1"/>
    <property type="molecule type" value="Genomic_DNA"/>
</dbReference>
<dbReference type="PRINTS" id="PR01181">
    <property type="entry name" value="DAPDCRBXLASE"/>
</dbReference>
<dbReference type="GO" id="GO:0009089">
    <property type="term" value="P:lysine biosynthetic process via diaminopimelate"/>
    <property type="evidence" value="ECO:0007669"/>
    <property type="project" value="UniProtKB-UniRule"/>
</dbReference>
<dbReference type="Pfam" id="PF02784">
    <property type="entry name" value="Orn_Arg_deC_N"/>
    <property type="match status" value="1"/>
</dbReference>
<dbReference type="Proteomes" id="UP000045175">
    <property type="component" value="Unassembled WGS sequence"/>
</dbReference>
<feature type="binding site" evidence="5">
    <location>
        <position position="359"/>
    </location>
    <ligand>
        <name>pyridoxal 5'-phosphate</name>
        <dbReference type="ChEBI" id="CHEBI:597326"/>
    </ligand>
</feature>
<protein>
    <recommendedName>
        <fullName evidence="5 6">Diaminopimelate decarboxylase</fullName>
        <shortName evidence="5">DAP decarboxylase</shortName>
        <shortName evidence="5">DAPDC</shortName>
        <ecNumber evidence="5 6">4.1.1.20</ecNumber>
    </recommendedName>
</protein>
<dbReference type="InterPro" id="IPR022643">
    <property type="entry name" value="De-COase2_C"/>
</dbReference>
<dbReference type="CDD" id="cd06828">
    <property type="entry name" value="PLPDE_III_DapDC"/>
    <property type="match status" value="1"/>
</dbReference>
<evidence type="ECO:0000256" key="6">
    <source>
        <dbReference type="NCBIfam" id="TIGR01048"/>
    </source>
</evidence>
<dbReference type="InterPro" id="IPR029066">
    <property type="entry name" value="PLP-binding_barrel"/>
</dbReference>
<dbReference type="PROSITE" id="PS51168">
    <property type="entry name" value="CHORISMATE_MUT_2"/>
    <property type="match status" value="1"/>
</dbReference>
<evidence type="ECO:0000256" key="4">
    <source>
        <dbReference type="ARBA" id="ARBA00023239"/>
    </source>
</evidence>
<dbReference type="Gene3D" id="1.20.59.10">
    <property type="entry name" value="Chorismate mutase"/>
    <property type="match status" value="1"/>
</dbReference>